<dbReference type="PROSITE" id="PS50173">
    <property type="entry name" value="UMUC"/>
    <property type="match status" value="1"/>
</dbReference>
<sequence length="783" mass="88523">MSYTEHELEDFSQNQTDLDFEDNETWTQPFEICKTAKVERTQEHNNCILHLDIDCFYAQVEMLNNPELRNKPIGIQQKNIIITTNYLARELGIPKSTYVADAIKKWPQLVLVNGEDLTKYRQKSYEISEFLQKYSPKVERLGFDENFIDVTDLVTWRLKDNSYKQQFFGHLHKSSSSEAFCECGCYLRLQISSQIASDIREALNKELGITSSAGIAHNKLLAKLIGATHKPNQQTTILPLQSKEFMSTLSSVRCIPGVGLSIGSTLQRLSITSVVDLQKADKSLLGKEFGSSTSDFLINCSFGRDDSPVIKFELPQSMSDEDSFQCCNTFDDAVCRIKGLIYSLLLRVCEDGRVPQTVRLTIRRICHGAQTWEKYRKRESRQCPVPRSIFTGIHNNLHSIDAACDLITPILINLFKKLVNIAKPFHLTLINIGFTNLVKCIEEKSKISSYFLKSPKKAIEKLEEDSVQVQEVKFDSQKTDDESAPANEVKLDSQKLEPRDLVNSGSSLFDQTELGNQTFLDRKVLGSFEKNIFLEIEEQKDVASSWALQDHMSNNVGFVKKCQQKSSHTFFEYPASSNDSISNTTLPCKTQVPLSKRASDCVIQPDAKCRKTMIERNCDMLDFDLGEKRILHKSDQTEEVELVNLAKALSEHNHSFYHPTQTQSASKKIPESSSNSLSSNTRTSFNLSGGKTPDKKHQYFSPKSFQISTKVPSGIDPDVFAELPRNIQSEILAHIAMASSPKPSKTMVIGTDKKINQPLKKGKKMKTKEQGRSSILNYFSRNA</sequence>
<dbReference type="Gene3D" id="6.10.250.1630">
    <property type="match status" value="1"/>
</dbReference>
<dbReference type="InterPro" id="IPR036775">
    <property type="entry name" value="DNA_pol_Y-fam_lit_finger_sf"/>
</dbReference>
<evidence type="ECO:0000313" key="4">
    <source>
        <dbReference type="Proteomes" id="UP001233172"/>
    </source>
</evidence>
<dbReference type="SUPFAM" id="SSF56672">
    <property type="entry name" value="DNA/RNA polymerases"/>
    <property type="match status" value="1"/>
</dbReference>
<dbReference type="InterPro" id="IPR001126">
    <property type="entry name" value="UmuC"/>
</dbReference>
<dbReference type="Gene3D" id="1.10.150.20">
    <property type="entry name" value="5' to 3' exonuclease, C-terminal subdomain"/>
    <property type="match status" value="1"/>
</dbReference>
<dbReference type="FunFam" id="3.30.1490.100:FF:000003">
    <property type="entry name" value="Polymerase (DNA directed) iota"/>
    <property type="match status" value="1"/>
</dbReference>
<dbReference type="InterPro" id="IPR043128">
    <property type="entry name" value="Rev_trsase/Diguanyl_cyclase"/>
</dbReference>
<feature type="compositionally biased region" description="Low complexity" evidence="1">
    <location>
        <begin position="672"/>
        <end position="688"/>
    </location>
</feature>
<dbReference type="Pfam" id="PF00817">
    <property type="entry name" value="IMS"/>
    <property type="match status" value="1"/>
</dbReference>
<evidence type="ECO:0000256" key="1">
    <source>
        <dbReference type="SAM" id="MobiDB-lite"/>
    </source>
</evidence>
<keyword evidence="4" id="KW-1185">Reference proteome</keyword>
<dbReference type="GO" id="GO:0006281">
    <property type="term" value="P:DNA repair"/>
    <property type="evidence" value="ECO:0007669"/>
    <property type="project" value="InterPro"/>
</dbReference>
<dbReference type="Gene3D" id="3.30.70.270">
    <property type="match status" value="1"/>
</dbReference>
<organism evidence="3 4">
    <name type="scientific">Biomphalaria pfeifferi</name>
    <name type="common">Bloodfluke planorb</name>
    <name type="synonym">Freshwater snail</name>
    <dbReference type="NCBI Taxonomy" id="112525"/>
    <lineage>
        <taxon>Eukaryota</taxon>
        <taxon>Metazoa</taxon>
        <taxon>Spiralia</taxon>
        <taxon>Lophotrochozoa</taxon>
        <taxon>Mollusca</taxon>
        <taxon>Gastropoda</taxon>
        <taxon>Heterobranchia</taxon>
        <taxon>Euthyneura</taxon>
        <taxon>Panpulmonata</taxon>
        <taxon>Hygrophila</taxon>
        <taxon>Lymnaeoidea</taxon>
        <taxon>Planorbidae</taxon>
        <taxon>Biomphalaria</taxon>
    </lineage>
</organism>
<proteinExistence type="predicted"/>
<dbReference type="InterPro" id="IPR043502">
    <property type="entry name" value="DNA/RNA_pol_sf"/>
</dbReference>
<dbReference type="PANTHER" id="PTHR46404">
    <property type="entry name" value="DNA POLYMERASE IOTA"/>
    <property type="match status" value="1"/>
</dbReference>
<dbReference type="PANTHER" id="PTHR46404:SF1">
    <property type="entry name" value="DNA POLYMERASE IOTA"/>
    <property type="match status" value="1"/>
</dbReference>
<comment type="caution">
    <text evidence="3">The sequence shown here is derived from an EMBL/GenBank/DDBJ whole genome shotgun (WGS) entry which is preliminary data.</text>
</comment>
<protein>
    <submittedName>
        <fullName evidence="3">DNA polymerase iota</fullName>
    </submittedName>
</protein>
<accession>A0AAD8F0X1</accession>
<reference evidence="3" key="2">
    <citation type="submission" date="2023-04" db="EMBL/GenBank/DDBJ databases">
        <authorList>
            <person name="Bu L."/>
            <person name="Lu L."/>
            <person name="Laidemitt M.R."/>
            <person name="Zhang S.M."/>
            <person name="Mutuku M."/>
            <person name="Mkoji G."/>
            <person name="Steinauer M."/>
            <person name="Loker E.S."/>
        </authorList>
    </citation>
    <scope>NUCLEOTIDE SEQUENCE</scope>
    <source>
        <strain evidence="3">KasaAsao</strain>
        <tissue evidence="3">Whole Snail</tissue>
    </source>
</reference>
<feature type="domain" description="UmuC" evidence="2">
    <location>
        <begin position="48"/>
        <end position="259"/>
    </location>
</feature>
<feature type="region of interest" description="Disordered" evidence="1">
    <location>
        <begin position="742"/>
        <end position="771"/>
    </location>
</feature>
<dbReference type="EMBL" id="JASAOG010000163">
    <property type="protein sequence ID" value="KAK0046593.1"/>
    <property type="molecule type" value="Genomic_DNA"/>
</dbReference>
<dbReference type="GO" id="GO:0019985">
    <property type="term" value="P:translesion synthesis"/>
    <property type="evidence" value="ECO:0007669"/>
    <property type="project" value="TreeGrafter"/>
</dbReference>
<reference evidence="3" key="1">
    <citation type="journal article" date="2023" name="PLoS Negl. Trop. Dis.">
        <title>A genome sequence for Biomphalaria pfeifferi, the major vector snail for the human-infecting parasite Schistosoma mansoni.</title>
        <authorList>
            <person name="Bu L."/>
            <person name="Lu L."/>
            <person name="Laidemitt M.R."/>
            <person name="Zhang S.M."/>
            <person name="Mutuku M."/>
            <person name="Mkoji G."/>
            <person name="Steinauer M."/>
            <person name="Loker E.S."/>
        </authorList>
    </citation>
    <scope>NUCLEOTIDE SEQUENCE</scope>
    <source>
        <strain evidence="3">KasaAsao</strain>
    </source>
</reference>
<dbReference type="GO" id="GO:0003684">
    <property type="term" value="F:damaged DNA binding"/>
    <property type="evidence" value="ECO:0007669"/>
    <property type="project" value="InterPro"/>
</dbReference>
<gene>
    <name evidence="3" type="ORF">Bpfe_023988</name>
</gene>
<dbReference type="Pfam" id="PF11799">
    <property type="entry name" value="IMS_C"/>
    <property type="match status" value="1"/>
</dbReference>
<dbReference type="AlphaFoldDB" id="A0AAD8F0X1"/>
<dbReference type="SUPFAM" id="SSF100879">
    <property type="entry name" value="Lesion bypass DNA polymerase (Y-family), little finger domain"/>
    <property type="match status" value="1"/>
</dbReference>
<dbReference type="PIRSF" id="PIRSF036603">
    <property type="entry name" value="DPol_eta"/>
    <property type="match status" value="1"/>
</dbReference>
<dbReference type="Gene3D" id="3.40.1170.60">
    <property type="match status" value="1"/>
</dbReference>
<name>A0AAD8F0X1_BIOPF</name>
<dbReference type="InterPro" id="IPR017961">
    <property type="entry name" value="DNA_pol_Y-fam_little_finger"/>
</dbReference>
<dbReference type="GO" id="GO:0003887">
    <property type="term" value="F:DNA-directed DNA polymerase activity"/>
    <property type="evidence" value="ECO:0007669"/>
    <property type="project" value="TreeGrafter"/>
</dbReference>
<evidence type="ECO:0000313" key="3">
    <source>
        <dbReference type="EMBL" id="KAK0046593.1"/>
    </source>
</evidence>
<dbReference type="Proteomes" id="UP001233172">
    <property type="component" value="Unassembled WGS sequence"/>
</dbReference>
<feature type="region of interest" description="Disordered" evidence="1">
    <location>
        <begin position="656"/>
        <end position="697"/>
    </location>
</feature>
<dbReference type="Gene3D" id="3.30.1490.100">
    <property type="entry name" value="DNA polymerase, Y-family, little finger domain"/>
    <property type="match status" value="1"/>
</dbReference>
<evidence type="ECO:0000259" key="2">
    <source>
        <dbReference type="PROSITE" id="PS50173"/>
    </source>
</evidence>